<sequence>SSRRRRKHRASTGAAEEGDVRVPPGAPAGQPEVGNANRDWFFQRWYNSSRGDAAPKTVSFSGAEVVSQRNPKSNLRWARGLDGGQDTRDPSYILDAVSDRLQQARAHPRSLSTIWSDGGPESSATAGTVLATGRKSSGGASIDASTMNRRMHGAKGDNRADFHQGFASTIEGAGLSGNPSSELTDVGTLT</sequence>
<evidence type="ECO:0000256" key="1">
    <source>
        <dbReference type="SAM" id="MobiDB-lite"/>
    </source>
</evidence>
<dbReference type="Proteomes" id="UP001412239">
    <property type="component" value="Unassembled WGS sequence"/>
</dbReference>
<gene>
    <name evidence="2" type="ORF">GSTUAT00007053001</name>
</gene>
<feature type="compositionally biased region" description="Basic residues" evidence="1">
    <location>
        <begin position="1"/>
        <end position="10"/>
    </location>
</feature>
<proteinExistence type="predicted"/>
<name>A0A292PQY7_9PEZI</name>
<feature type="region of interest" description="Disordered" evidence="1">
    <location>
        <begin position="1"/>
        <end position="35"/>
    </location>
</feature>
<dbReference type="EMBL" id="LN891108">
    <property type="protein sequence ID" value="CUS08877.1"/>
    <property type="molecule type" value="Genomic_DNA"/>
</dbReference>
<feature type="non-terminal residue" evidence="2">
    <location>
        <position position="1"/>
    </location>
</feature>
<feature type="compositionally biased region" description="Polar residues" evidence="1">
    <location>
        <begin position="134"/>
        <end position="148"/>
    </location>
</feature>
<evidence type="ECO:0000313" key="2">
    <source>
        <dbReference type="EMBL" id="CUS08877.1"/>
    </source>
</evidence>
<organism evidence="2 3">
    <name type="scientific">Tuber aestivum</name>
    <name type="common">summer truffle</name>
    <dbReference type="NCBI Taxonomy" id="59557"/>
    <lineage>
        <taxon>Eukaryota</taxon>
        <taxon>Fungi</taxon>
        <taxon>Dikarya</taxon>
        <taxon>Ascomycota</taxon>
        <taxon>Pezizomycotina</taxon>
        <taxon>Pezizomycetes</taxon>
        <taxon>Pezizales</taxon>
        <taxon>Tuberaceae</taxon>
        <taxon>Tuber</taxon>
    </lineage>
</organism>
<feature type="region of interest" description="Disordered" evidence="1">
    <location>
        <begin position="132"/>
        <end position="190"/>
    </location>
</feature>
<protein>
    <submittedName>
        <fullName evidence="2">Uncharacterized protein</fullName>
    </submittedName>
</protein>
<feature type="compositionally biased region" description="Polar residues" evidence="1">
    <location>
        <begin position="177"/>
        <end position="190"/>
    </location>
</feature>
<keyword evidence="3" id="KW-1185">Reference proteome</keyword>
<dbReference type="AlphaFoldDB" id="A0A292PQY7"/>
<accession>A0A292PQY7</accession>
<evidence type="ECO:0000313" key="3">
    <source>
        <dbReference type="Proteomes" id="UP001412239"/>
    </source>
</evidence>
<reference evidence="2" key="1">
    <citation type="submission" date="2015-10" db="EMBL/GenBank/DDBJ databases">
        <authorList>
            <person name="Regsiter A."/>
            <person name="william w."/>
        </authorList>
    </citation>
    <scope>NUCLEOTIDE SEQUENCE</scope>
    <source>
        <strain evidence="2">Montdore</strain>
    </source>
</reference>